<evidence type="ECO:0000313" key="2">
    <source>
        <dbReference type="Proteomes" id="UP000095287"/>
    </source>
</evidence>
<proteinExistence type="predicted"/>
<protein>
    <submittedName>
        <fullName evidence="3">Secreted protein</fullName>
    </submittedName>
</protein>
<accession>A0A1I7Z0S0</accession>
<keyword evidence="2" id="KW-1185">Reference proteome</keyword>
<name>A0A1I7Z0S0_9BILA</name>
<sequence length="79" mass="9352">MLDVVLFFILFLVDARTNAFARRGFSIFVQPLYSTIECISLLYCQCQCALVQIRNTKMEHFCGHFWRTFLAFLYKRTNA</sequence>
<evidence type="ECO:0000256" key="1">
    <source>
        <dbReference type="SAM" id="SignalP"/>
    </source>
</evidence>
<dbReference type="Proteomes" id="UP000095287">
    <property type="component" value="Unplaced"/>
</dbReference>
<evidence type="ECO:0000313" key="3">
    <source>
        <dbReference type="WBParaSite" id="L893_g21759.t1"/>
    </source>
</evidence>
<dbReference type="AlphaFoldDB" id="A0A1I7Z0S0"/>
<keyword evidence="1" id="KW-0732">Signal</keyword>
<dbReference type="WBParaSite" id="L893_g21759.t1">
    <property type="protein sequence ID" value="L893_g21759.t1"/>
    <property type="gene ID" value="L893_g21759"/>
</dbReference>
<feature type="signal peptide" evidence="1">
    <location>
        <begin position="1"/>
        <end position="15"/>
    </location>
</feature>
<feature type="chain" id="PRO_5012678457" evidence="1">
    <location>
        <begin position="16"/>
        <end position="79"/>
    </location>
</feature>
<reference evidence="3" key="1">
    <citation type="submission" date="2016-11" db="UniProtKB">
        <authorList>
            <consortium name="WormBaseParasite"/>
        </authorList>
    </citation>
    <scope>IDENTIFICATION</scope>
</reference>
<organism evidence="2 3">
    <name type="scientific">Steinernema glaseri</name>
    <dbReference type="NCBI Taxonomy" id="37863"/>
    <lineage>
        <taxon>Eukaryota</taxon>
        <taxon>Metazoa</taxon>
        <taxon>Ecdysozoa</taxon>
        <taxon>Nematoda</taxon>
        <taxon>Chromadorea</taxon>
        <taxon>Rhabditida</taxon>
        <taxon>Tylenchina</taxon>
        <taxon>Panagrolaimomorpha</taxon>
        <taxon>Strongyloidoidea</taxon>
        <taxon>Steinernematidae</taxon>
        <taxon>Steinernema</taxon>
    </lineage>
</organism>